<feature type="region of interest" description="Disordered" evidence="1">
    <location>
        <begin position="433"/>
        <end position="458"/>
    </location>
</feature>
<reference evidence="2" key="1">
    <citation type="journal article" date="2015" name="Front. Microbiol.">
        <title>Combining genomic sequencing methods to explore viral diversity and reveal potential virus-host interactions.</title>
        <authorList>
            <person name="Chow C.E."/>
            <person name="Winget D.M."/>
            <person name="White R.A.III."/>
            <person name="Hallam S.J."/>
            <person name="Suttle C.A."/>
        </authorList>
    </citation>
    <scope>NUCLEOTIDE SEQUENCE</scope>
    <source>
        <strain evidence="2">H4084972</strain>
    </source>
</reference>
<organism evidence="2">
    <name type="scientific">uncultured marine virus</name>
    <dbReference type="NCBI Taxonomy" id="186617"/>
    <lineage>
        <taxon>Viruses</taxon>
        <taxon>environmental samples</taxon>
    </lineage>
</organism>
<evidence type="ECO:0008006" key="3">
    <source>
        <dbReference type="Google" id="ProtNLM"/>
    </source>
</evidence>
<protein>
    <recommendedName>
        <fullName evidence="3">Terminase large subunit</fullName>
    </recommendedName>
</protein>
<dbReference type="InterPro" id="IPR027417">
    <property type="entry name" value="P-loop_NTPase"/>
</dbReference>
<reference evidence="2" key="2">
    <citation type="submission" date="2015-03" db="EMBL/GenBank/DDBJ databases">
        <authorList>
            <person name="Chow C.-E.T."/>
            <person name="Winget D.M."/>
            <person name="White R.A.III."/>
            <person name="Hallam S.J."/>
            <person name="Suttle C.A."/>
        </authorList>
    </citation>
    <scope>NUCLEOTIDE SEQUENCE</scope>
    <source>
        <strain evidence="2">H4084972</strain>
    </source>
</reference>
<accession>A0A0F7L719</accession>
<name>A0A0F7L719_9VIRU</name>
<dbReference type="EMBL" id="KR029592">
    <property type="protein sequence ID" value="AKH47363.1"/>
    <property type="molecule type" value="Genomic_DNA"/>
</dbReference>
<proteinExistence type="predicted"/>
<sequence length="458" mass="51760">MLMDLALKQEPSPEDGIRYSKAGIIRNTYAELKTTTLETWKDFFPEESCGAVVHGAPITHHIKIPGFLDFMVLFVSADRPKDVKKLLSLELSFLWFNEFREIERPIFTAGTDRIGRYPSLKHHGVFATRDCVICDTNPPDEESWQYDLELESPEGHEFFHQPPAIWPVDEIPEGIEYNPKDLIETGGRQYLANPHAENKPNLKPGYYESKVPGKTHDWIRVYYQSKYGYVADGKPVIPNYDDTTMSREDLPILQDQPLLVGIDIGGGTLSPAAIIGQRHPRGVWMIHAEVVPGEMGLERFSDAINYTLATIFDNRKIDKGWGDPAGRNRDPLFEVAILQHMRNKGIPIWEAPTNAIKARIEAITAPMGRYIDGQPGFLIHKRCKKLRSGLAAKWKYKKIQVVGPERFAATPDKNEYSHPCDGLGYLLLGGGENQQMRGRKPGKPAGKTRNAYKPPKIF</sequence>
<evidence type="ECO:0000256" key="1">
    <source>
        <dbReference type="SAM" id="MobiDB-lite"/>
    </source>
</evidence>
<dbReference type="Gene3D" id="3.30.420.280">
    <property type="match status" value="1"/>
</dbReference>
<dbReference type="Gene3D" id="3.40.50.300">
    <property type="entry name" value="P-loop containing nucleotide triphosphate hydrolases"/>
    <property type="match status" value="1"/>
</dbReference>
<evidence type="ECO:0000313" key="2">
    <source>
        <dbReference type="EMBL" id="AKH47363.1"/>
    </source>
</evidence>